<feature type="region of interest" description="Disordered" evidence="1">
    <location>
        <begin position="428"/>
        <end position="455"/>
    </location>
</feature>
<feature type="compositionally biased region" description="Polar residues" evidence="1">
    <location>
        <begin position="331"/>
        <end position="347"/>
    </location>
</feature>
<evidence type="ECO:0000256" key="1">
    <source>
        <dbReference type="SAM" id="MobiDB-lite"/>
    </source>
</evidence>
<feature type="compositionally biased region" description="Polar residues" evidence="1">
    <location>
        <begin position="222"/>
        <end position="236"/>
    </location>
</feature>
<feature type="region of interest" description="Disordered" evidence="1">
    <location>
        <begin position="136"/>
        <end position="171"/>
    </location>
</feature>
<protein>
    <submittedName>
        <fullName evidence="2">Uncharacterized protein</fullName>
    </submittedName>
</protein>
<feature type="region of interest" description="Disordered" evidence="1">
    <location>
        <begin position="222"/>
        <end position="263"/>
    </location>
</feature>
<reference evidence="2 3" key="1">
    <citation type="submission" date="2024-05" db="EMBL/GenBank/DDBJ databases">
        <title>A draft genome resource for the thread blight pathogen Marasmius tenuissimus strain MS-2.</title>
        <authorList>
            <person name="Yulfo-Soto G.E."/>
            <person name="Baruah I.K."/>
            <person name="Amoako-Attah I."/>
            <person name="Bukari Y."/>
            <person name="Meinhardt L.W."/>
            <person name="Bailey B.A."/>
            <person name="Cohen S.P."/>
        </authorList>
    </citation>
    <scope>NUCLEOTIDE SEQUENCE [LARGE SCALE GENOMIC DNA]</scope>
    <source>
        <strain evidence="2 3">MS-2</strain>
    </source>
</reference>
<proteinExistence type="predicted"/>
<feature type="compositionally biased region" description="Polar residues" evidence="1">
    <location>
        <begin position="22"/>
        <end position="34"/>
    </location>
</feature>
<comment type="caution">
    <text evidence="2">The sequence shown here is derived from an EMBL/GenBank/DDBJ whole genome shotgun (WGS) entry which is preliminary data.</text>
</comment>
<name>A0ABR2ZMW4_9AGAR</name>
<feature type="region of interest" description="Disordered" evidence="1">
    <location>
        <begin position="313"/>
        <end position="347"/>
    </location>
</feature>
<keyword evidence="3" id="KW-1185">Reference proteome</keyword>
<sequence length="455" mass="48482">MFGFNFPSWGSKTLEQDDLEAANTSSQPQRQPSTTRKRLRVDTSLISAPIPHNTPNSLTGFDVDDTRTHWPPQSSPVSATSSRAGPSNIAWLRRSQSDSYEAEEEEVEEVVQKLPVLHVPPPAVVRLEDSIHPLTRSVSSPASHTTYSSSPNPSPGPSRWNYMNPASAGSTHSLRLDTQHHRPMLSHGSNFSYPLMKPLSPIVEQDYISPLPFKTISLPSVSTANTPTDSTPQSATAPAPSLAGSRSTSSDRPSPAPFISRPVKRSLSASSSSSVQAAVSISPPIAFFPALSAFATSPMEGVQIRPKKSCPLPTITAAGSSEEDDDGASFVTASDSTPTPGSRPLSFNEQRFSRRSVGTVTGACTPTSIPETSIPPLSYEEQRYSRRSPVSPNTADPRTSLPQVPAIAVPPPVVFTETEVSMIRSDDADADMASPAPHPQPPTPSCTDAGIAMPT</sequence>
<feature type="compositionally biased region" description="Polar residues" evidence="1">
    <location>
        <begin position="71"/>
        <end position="85"/>
    </location>
</feature>
<feature type="region of interest" description="Disordered" evidence="1">
    <location>
        <begin position="383"/>
        <end position="405"/>
    </location>
</feature>
<feature type="compositionally biased region" description="Low complexity" evidence="1">
    <location>
        <begin position="137"/>
        <end position="151"/>
    </location>
</feature>
<dbReference type="Proteomes" id="UP001437256">
    <property type="component" value="Unassembled WGS sequence"/>
</dbReference>
<organism evidence="2 3">
    <name type="scientific">Marasmius tenuissimus</name>
    <dbReference type="NCBI Taxonomy" id="585030"/>
    <lineage>
        <taxon>Eukaryota</taxon>
        <taxon>Fungi</taxon>
        <taxon>Dikarya</taxon>
        <taxon>Basidiomycota</taxon>
        <taxon>Agaricomycotina</taxon>
        <taxon>Agaricomycetes</taxon>
        <taxon>Agaricomycetidae</taxon>
        <taxon>Agaricales</taxon>
        <taxon>Marasmiineae</taxon>
        <taxon>Marasmiaceae</taxon>
        <taxon>Marasmius</taxon>
    </lineage>
</organism>
<feature type="compositionally biased region" description="Polar residues" evidence="1">
    <location>
        <begin position="388"/>
        <end position="402"/>
    </location>
</feature>
<accession>A0ABR2ZMW4</accession>
<evidence type="ECO:0000313" key="3">
    <source>
        <dbReference type="Proteomes" id="UP001437256"/>
    </source>
</evidence>
<evidence type="ECO:0000313" key="2">
    <source>
        <dbReference type="EMBL" id="KAL0062274.1"/>
    </source>
</evidence>
<feature type="region of interest" description="Disordered" evidence="1">
    <location>
        <begin position="1"/>
        <end position="85"/>
    </location>
</feature>
<gene>
    <name evidence="2" type="ORF">AAF712_010843</name>
</gene>
<dbReference type="EMBL" id="JBBXMP010000109">
    <property type="protein sequence ID" value="KAL0062274.1"/>
    <property type="molecule type" value="Genomic_DNA"/>
</dbReference>